<evidence type="ECO:0000259" key="5">
    <source>
        <dbReference type="PROSITE" id="PS50956"/>
    </source>
</evidence>
<dbReference type="GO" id="GO:0043200">
    <property type="term" value="P:response to amino acid"/>
    <property type="evidence" value="ECO:0007669"/>
    <property type="project" value="TreeGrafter"/>
</dbReference>
<dbReference type="PANTHER" id="PTHR30154:SF34">
    <property type="entry name" value="TRANSCRIPTIONAL REGULATOR AZLB"/>
    <property type="match status" value="1"/>
</dbReference>
<dbReference type="InterPro" id="IPR000485">
    <property type="entry name" value="AsnC-type_HTH_dom"/>
</dbReference>
<feature type="domain" description="HTH asnC-type" evidence="5">
    <location>
        <begin position="31"/>
        <end position="92"/>
    </location>
</feature>
<dbReference type="AlphaFoldDB" id="C9YDH8"/>
<dbReference type="GO" id="GO:0043565">
    <property type="term" value="F:sequence-specific DNA binding"/>
    <property type="evidence" value="ECO:0007669"/>
    <property type="project" value="InterPro"/>
</dbReference>
<dbReference type="SUPFAM" id="SSF46785">
    <property type="entry name" value="Winged helix' DNA-binding domain"/>
    <property type="match status" value="1"/>
</dbReference>
<gene>
    <name evidence="6" type="ORF">Csp_C27570</name>
</gene>
<protein>
    <recommendedName>
        <fullName evidence="5">HTH asnC-type domain-containing protein</fullName>
    </recommendedName>
</protein>
<dbReference type="EMBL" id="FN543105">
    <property type="protein sequence ID" value="CBA31243.1"/>
    <property type="molecule type" value="Genomic_DNA"/>
</dbReference>
<reference evidence="6" key="1">
    <citation type="journal article" date="2010" name="Nature">
        <title>The Dynamic genome of Hydra.</title>
        <authorList>
            <person name="Chapman J.A."/>
            <person name="Kirkness E.F."/>
            <person name="Simakov O."/>
            <person name="Hampson S.E."/>
            <person name="Mitros T."/>
            <person name="Weinmaier T."/>
            <person name="Rattei T."/>
            <person name="Balasubramanian P.G."/>
            <person name="Borman J."/>
            <person name="Busam D."/>
            <person name="Disbennett K."/>
            <person name="Pfannkoch C."/>
            <person name="Sumin N."/>
            <person name="Sutton G."/>
            <person name="Viswanathan L."/>
            <person name="Walenz B."/>
            <person name="Goodstein D.M."/>
            <person name="Hellsten U."/>
            <person name="Kawashima T."/>
            <person name="Prochnik S.E."/>
            <person name="Putnam N.H."/>
            <person name="Shu S."/>
            <person name="Blumberg B."/>
            <person name="Dana C.E."/>
            <person name="Gee L."/>
            <person name="Kibler D.F."/>
            <person name="Law L."/>
            <person name="Lindgens D."/>
            <person name="Martinez D.E."/>
            <person name="Peng J."/>
            <person name="Wigge P.A."/>
            <person name="Bertulat B."/>
            <person name="Guder C."/>
            <person name="Nakamura Y."/>
            <person name="Ozbek S."/>
            <person name="Watanabe H."/>
            <person name="Khalturin K."/>
            <person name="Hemmrich G."/>
            <person name="Franke A."/>
            <person name="Augustin R."/>
            <person name="Fraune S."/>
            <person name="Hayakawa E."/>
            <person name="Hayakawa S."/>
            <person name="Hirose M."/>
            <person name="Hwang J."/>
            <person name="Ikeo K."/>
            <person name="Nishimiya-Fujisawa C."/>
            <person name="Ogura A."/>
            <person name="Takahashi T."/>
            <person name="Steinmetz P.R."/>
            <person name="Zhang X."/>
            <person name="Aufschnaiter R."/>
            <person name="Eder M.K."/>
            <person name="Gorny A.K."/>
            <person name="Salvenmoser W."/>
            <person name="Heimberg A.M."/>
            <person name="Wheeler B.M."/>
            <person name="Peterson K.J."/>
            <person name="Boettger A."/>
            <person name="Tischler P."/>
            <person name="Wolf A."/>
            <person name="Gojobori T."/>
            <person name="Remington K.A."/>
            <person name="Strausberg R.L."/>
            <person name="Venter J."/>
            <person name="Technau U."/>
            <person name="Hobmayer B."/>
            <person name="Bosch T.C."/>
            <person name="Holstein T.W."/>
            <person name="Fujisawa T."/>
            <person name="Bode H.R."/>
            <person name="David C.N."/>
            <person name="Rokhsar D.S."/>
            <person name="Steele R.E."/>
        </authorList>
    </citation>
    <scope>NUCLEOTIDE SEQUENCE</scope>
</reference>
<accession>C9YDH8</accession>
<evidence type="ECO:0000313" key="6">
    <source>
        <dbReference type="EMBL" id="CBA31243.1"/>
    </source>
</evidence>
<dbReference type="Pfam" id="PF13404">
    <property type="entry name" value="HTH_AsnC-type"/>
    <property type="match status" value="1"/>
</dbReference>
<dbReference type="InterPro" id="IPR011008">
    <property type="entry name" value="Dimeric_a/b-barrel"/>
</dbReference>
<dbReference type="GO" id="GO:0006355">
    <property type="term" value="P:regulation of DNA-templated transcription"/>
    <property type="evidence" value="ECO:0007669"/>
    <property type="project" value="UniProtKB-ARBA"/>
</dbReference>
<keyword evidence="1" id="KW-0805">Transcription regulation</keyword>
<feature type="compositionally biased region" description="Polar residues" evidence="4">
    <location>
        <begin position="14"/>
        <end position="26"/>
    </location>
</feature>
<evidence type="ECO:0000256" key="4">
    <source>
        <dbReference type="SAM" id="MobiDB-lite"/>
    </source>
</evidence>
<dbReference type="InterPro" id="IPR036390">
    <property type="entry name" value="WH_DNA-bd_sf"/>
</dbReference>
<keyword evidence="3" id="KW-0804">Transcription</keyword>
<dbReference type="InterPro" id="IPR019887">
    <property type="entry name" value="Tscrpt_reg_AsnC/Lrp_C"/>
</dbReference>
<name>C9YDH8_CURXX</name>
<evidence type="ECO:0000256" key="3">
    <source>
        <dbReference type="ARBA" id="ARBA00023163"/>
    </source>
</evidence>
<sequence length="181" mass="20458">MNAEKPHKQALSRRVSSTPPFTYNQAMETPLDPFDRKILEFVQRDCQVNAEVIAEAVGLSASAVQRRLRRLRAEKVITAEVAIVDPQVVGQRMQFIAGIELKDNYEALPRIRAWVQKEPEVQQLFYVTGAVDLVMVILSKSVKEYDALSARLMAEVPQVIRMTTNVVIDAMKSDLYVPVDE</sequence>
<keyword evidence="2" id="KW-0238">DNA-binding</keyword>
<dbReference type="PRINTS" id="PR00033">
    <property type="entry name" value="HTHASNC"/>
</dbReference>
<proteinExistence type="predicted"/>
<dbReference type="InterPro" id="IPR011991">
    <property type="entry name" value="ArsR-like_HTH"/>
</dbReference>
<dbReference type="PROSITE" id="PS50956">
    <property type="entry name" value="HTH_ASNC_2"/>
    <property type="match status" value="1"/>
</dbReference>
<dbReference type="Pfam" id="PF01037">
    <property type="entry name" value="AsnC_trans_reg"/>
    <property type="match status" value="1"/>
</dbReference>
<dbReference type="SMART" id="SM00344">
    <property type="entry name" value="HTH_ASNC"/>
    <property type="match status" value="1"/>
</dbReference>
<dbReference type="Gene3D" id="1.10.10.10">
    <property type="entry name" value="Winged helix-like DNA-binding domain superfamily/Winged helix DNA-binding domain"/>
    <property type="match status" value="1"/>
</dbReference>
<organism evidence="6">
    <name type="scientific">Curvibacter symbiont subsp. Hydra magnipapillata</name>
    <dbReference type="NCBI Taxonomy" id="667019"/>
    <lineage>
        <taxon>Bacteria</taxon>
        <taxon>Pseudomonadati</taxon>
        <taxon>Pseudomonadota</taxon>
        <taxon>Betaproteobacteria</taxon>
        <taxon>Burkholderiales</taxon>
        <taxon>Comamonadaceae</taxon>
        <taxon>Curvibacter</taxon>
    </lineage>
</organism>
<feature type="region of interest" description="Disordered" evidence="4">
    <location>
        <begin position="1"/>
        <end position="26"/>
    </location>
</feature>
<dbReference type="InterPro" id="IPR036388">
    <property type="entry name" value="WH-like_DNA-bd_sf"/>
</dbReference>
<dbReference type="Gene3D" id="3.30.70.920">
    <property type="match status" value="1"/>
</dbReference>
<evidence type="ECO:0000256" key="1">
    <source>
        <dbReference type="ARBA" id="ARBA00023015"/>
    </source>
</evidence>
<dbReference type="GO" id="GO:0005829">
    <property type="term" value="C:cytosol"/>
    <property type="evidence" value="ECO:0007669"/>
    <property type="project" value="TreeGrafter"/>
</dbReference>
<evidence type="ECO:0000256" key="2">
    <source>
        <dbReference type="ARBA" id="ARBA00023125"/>
    </source>
</evidence>
<dbReference type="SUPFAM" id="SSF54909">
    <property type="entry name" value="Dimeric alpha+beta barrel"/>
    <property type="match status" value="1"/>
</dbReference>
<dbReference type="InterPro" id="IPR019888">
    <property type="entry name" value="Tscrpt_reg_AsnC-like"/>
</dbReference>
<dbReference type="PANTHER" id="PTHR30154">
    <property type="entry name" value="LEUCINE-RESPONSIVE REGULATORY PROTEIN"/>
    <property type="match status" value="1"/>
</dbReference>
<dbReference type="CDD" id="cd00090">
    <property type="entry name" value="HTH_ARSR"/>
    <property type="match status" value="1"/>
</dbReference>